<evidence type="ECO:0000256" key="1">
    <source>
        <dbReference type="SAM" id="Phobius"/>
    </source>
</evidence>
<keyword evidence="4" id="KW-1185">Reference proteome</keyword>
<dbReference type="InterPro" id="IPR043128">
    <property type="entry name" value="Rev_trsase/Diguanyl_cyclase"/>
</dbReference>
<feature type="transmembrane region" description="Helical" evidence="1">
    <location>
        <begin position="177"/>
        <end position="195"/>
    </location>
</feature>
<dbReference type="PANTHER" id="PTHR33121">
    <property type="entry name" value="CYCLIC DI-GMP PHOSPHODIESTERASE PDEF"/>
    <property type="match status" value="1"/>
</dbReference>
<dbReference type="InterPro" id="IPR050706">
    <property type="entry name" value="Cyclic-di-GMP_PDE-like"/>
</dbReference>
<proteinExistence type="predicted"/>
<keyword evidence="1" id="KW-1133">Transmembrane helix</keyword>
<accession>A0A7G9FQ71</accession>
<dbReference type="Gene3D" id="3.30.70.270">
    <property type="match status" value="1"/>
</dbReference>
<dbReference type="SUPFAM" id="SSF55073">
    <property type="entry name" value="Nucleotide cyclase"/>
    <property type="match status" value="1"/>
</dbReference>
<organism evidence="3 4">
    <name type="scientific">Wujia chipingensis</name>
    <dbReference type="NCBI Taxonomy" id="2763670"/>
    <lineage>
        <taxon>Bacteria</taxon>
        <taxon>Bacillati</taxon>
        <taxon>Bacillota</taxon>
        <taxon>Clostridia</taxon>
        <taxon>Lachnospirales</taxon>
        <taxon>Lachnospiraceae</taxon>
        <taxon>Wujia</taxon>
    </lineage>
</organism>
<dbReference type="Gene3D" id="3.20.20.450">
    <property type="entry name" value="EAL domain"/>
    <property type="match status" value="1"/>
</dbReference>
<dbReference type="Proteomes" id="UP000515819">
    <property type="component" value="Chromosome"/>
</dbReference>
<name>A0A7G9FQ71_9FIRM</name>
<dbReference type="GO" id="GO:0071111">
    <property type="term" value="F:cyclic-guanylate-specific phosphodiesterase activity"/>
    <property type="evidence" value="ECO:0007669"/>
    <property type="project" value="InterPro"/>
</dbReference>
<dbReference type="RefSeq" id="WP_249321792.1">
    <property type="nucleotide sequence ID" value="NZ_CP060632.1"/>
</dbReference>
<keyword evidence="1" id="KW-0472">Membrane</keyword>
<keyword evidence="1" id="KW-0812">Transmembrane</keyword>
<gene>
    <name evidence="3" type="ORF">H9Q76_05360</name>
</gene>
<dbReference type="InterPro" id="IPR035919">
    <property type="entry name" value="EAL_sf"/>
</dbReference>
<evidence type="ECO:0000313" key="3">
    <source>
        <dbReference type="EMBL" id="QNM00703.1"/>
    </source>
</evidence>
<feature type="transmembrane region" description="Helical" evidence="1">
    <location>
        <begin position="77"/>
        <end position="95"/>
    </location>
</feature>
<protein>
    <submittedName>
        <fullName evidence="3">EAL domain-containing protein</fullName>
    </submittedName>
</protein>
<dbReference type="SMART" id="SM00052">
    <property type="entry name" value="EAL"/>
    <property type="match status" value="1"/>
</dbReference>
<dbReference type="PANTHER" id="PTHR33121:SF71">
    <property type="entry name" value="OXYGEN SENSOR PROTEIN DOSP"/>
    <property type="match status" value="1"/>
</dbReference>
<dbReference type="KEGG" id="wcp:H9Q76_05360"/>
<feature type="transmembrane region" description="Helical" evidence="1">
    <location>
        <begin position="107"/>
        <end position="126"/>
    </location>
</feature>
<feature type="transmembrane region" description="Helical" evidence="1">
    <location>
        <begin position="38"/>
        <end position="57"/>
    </location>
</feature>
<dbReference type="SUPFAM" id="SSF141868">
    <property type="entry name" value="EAL domain-like"/>
    <property type="match status" value="1"/>
</dbReference>
<dbReference type="EMBL" id="CP060632">
    <property type="protein sequence ID" value="QNM00703.1"/>
    <property type="molecule type" value="Genomic_DNA"/>
</dbReference>
<feature type="domain" description="EAL" evidence="2">
    <location>
        <begin position="391"/>
        <end position="644"/>
    </location>
</feature>
<evidence type="ECO:0000313" key="4">
    <source>
        <dbReference type="Proteomes" id="UP000515819"/>
    </source>
</evidence>
<dbReference type="InterPro" id="IPR029787">
    <property type="entry name" value="Nucleotide_cyclase"/>
</dbReference>
<dbReference type="InterPro" id="IPR001633">
    <property type="entry name" value="EAL_dom"/>
</dbReference>
<dbReference type="Pfam" id="PF00563">
    <property type="entry name" value="EAL"/>
    <property type="match status" value="1"/>
</dbReference>
<sequence>MGVIYKNVNYDYCAMLIISILIITTILRRMIKGKVNRSFLEVLVVAWLTILFDIWAVHLDNLGVQQVFTKYVAHMGYLVLHSLEMPFYITYLVAMTDTWHLFKAKRLLAFLSSFPVLVITGLILTSPATKWIFYINAQYEYTRGKYFTLLYVCAVIYLIYGLVYLGIHRKMFRRRYLVSLGIVFVAEIAGVAIQYFYPTSLVEMLCMAIGLMFISLMLQRPEERLDMITGLDKMTAYMDDMRHAFRTRKPIHIIMVNITNYASLRELLGYGKCMQVMAGISEYMMRLDKEKKLKAAMYYLGQGKFRYVLEDTLSGHAPDIAEELNRSLKACFVINQMSVNFITNICIADCPEDISDVDTLMAFGDTLQEVPFTGDIMTASELLKRLHYDMMHDMDTIIESALSNKRFEVYYQPIYSVKEKKFHSAEALIRLKDEKYGFISPEVFIPVAEKSGAIHKIGDFVLEQVCAFIASDEYKKLGMSYIEVNLSVVQCMQPKLANHIMEILTRYGVRPEQLNLEITETAASISQQALEDNIKDLTNMGMKFSLDDFGTGYSNMQRIVKLPFDIIKLDRTFTELYDNPKLGIVLTNAINMIKAMKMKIVVEGVETEEMLKLFSELECEYIQGYYFSKPIPREEFVKFIQASS</sequence>
<feature type="transmembrane region" description="Helical" evidence="1">
    <location>
        <begin position="146"/>
        <end position="165"/>
    </location>
</feature>
<evidence type="ECO:0000259" key="2">
    <source>
        <dbReference type="PROSITE" id="PS50883"/>
    </source>
</evidence>
<dbReference type="AlphaFoldDB" id="A0A7G9FQ71"/>
<dbReference type="PROSITE" id="PS50883">
    <property type="entry name" value="EAL"/>
    <property type="match status" value="1"/>
</dbReference>
<reference evidence="3 4" key="1">
    <citation type="submission" date="2020-08" db="EMBL/GenBank/DDBJ databases">
        <authorList>
            <person name="Liu C."/>
            <person name="Sun Q."/>
        </authorList>
    </citation>
    <scope>NUCLEOTIDE SEQUENCE [LARGE SCALE GENOMIC DNA]</scope>
    <source>
        <strain evidence="3 4">NSJ-4</strain>
    </source>
</reference>
<feature type="transmembrane region" description="Helical" evidence="1">
    <location>
        <begin position="12"/>
        <end position="31"/>
    </location>
</feature>
<dbReference type="CDD" id="cd01948">
    <property type="entry name" value="EAL"/>
    <property type="match status" value="1"/>
</dbReference>